<accession>A0AA97AG67</accession>
<sequence length="269" mass="27977">MPWVWGSLIGSGLLGLVADSTAWAGPLLNDSSHVLVAQQVVDGLPPPPPSFGQDAGSVSQAQQYLVVVNGDSQDLLVQIQQIQPAASVQEYNGQRFIQAGLFNDVTTAQQQVSTLAASGINAQLVAVTGTNTSLVSQAPAGYDTNPGTGTLPPPEVFPTTPVAPGEMPPPSGEVEFGSPASPPPVLEERGSGSSRSYYVIIPGGGKDLDGIVSQISRLTSGMGIDNMVQTSTSKGSHVRVGPFNSRGAASRWSRYFRDFGLDARVGYGR</sequence>
<organism evidence="2">
    <name type="scientific">Leptolyngbya sp. NK1-12</name>
    <dbReference type="NCBI Taxonomy" id="2547451"/>
    <lineage>
        <taxon>Bacteria</taxon>
        <taxon>Bacillati</taxon>
        <taxon>Cyanobacteriota</taxon>
        <taxon>Cyanophyceae</taxon>
        <taxon>Leptolyngbyales</taxon>
        <taxon>Leptolyngbyaceae</taxon>
        <taxon>Leptolyngbya group</taxon>
        <taxon>Leptolyngbya</taxon>
    </lineage>
</organism>
<reference evidence="2" key="1">
    <citation type="submission" date="2020-05" db="EMBL/GenBank/DDBJ databases">
        <authorList>
            <person name="Zhu T."/>
            <person name="Keshari N."/>
            <person name="Lu X."/>
        </authorList>
    </citation>
    <scope>NUCLEOTIDE SEQUENCE</scope>
    <source>
        <strain evidence="2">NK1-12</strain>
    </source>
</reference>
<gene>
    <name evidence="2" type="ORF">HJG54_09840</name>
</gene>
<dbReference type="RefSeq" id="WP_316434717.1">
    <property type="nucleotide sequence ID" value="NZ_CP053586.1"/>
</dbReference>
<evidence type="ECO:0008006" key="3">
    <source>
        <dbReference type="Google" id="ProtNLM"/>
    </source>
</evidence>
<evidence type="ECO:0000313" key="2">
    <source>
        <dbReference type="EMBL" id="WNZ23129.1"/>
    </source>
</evidence>
<feature type="region of interest" description="Disordered" evidence="1">
    <location>
        <begin position="163"/>
        <end position="191"/>
    </location>
</feature>
<dbReference type="AlphaFoldDB" id="A0AA97AG67"/>
<protein>
    <recommendedName>
        <fullName evidence="3">SPOR domain-containing protein</fullName>
    </recommendedName>
</protein>
<proteinExistence type="predicted"/>
<name>A0AA97AG67_9CYAN</name>
<evidence type="ECO:0000256" key="1">
    <source>
        <dbReference type="SAM" id="MobiDB-lite"/>
    </source>
</evidence>
<dbReference type="EMBL" id="CP053586">
    <property type="protein sequence ID" value="WNZ23129.1"/>
    <property type="molecule type" value="Genomic_DNA"/>
</dbReference>